<dbReference type="InterPro" id="IPR027728">
    <property type="entry name" value="Topless_fam"/>
</dbReference>
<dbReference type="AlphaFoldDB" id="A0A6A4M968"/>
<keyword evidence="2" id="KW-1185">Reference proteome</keyword>
<dbReference type="EMBL" id="QEFC01000221">
    <property type="protein sequence ID" value="KAE9465882.1"/>
    <property type="molecule type" value="Genomic_DNA"/>
</dbReference>
<organism evidence="1 2">
    <name type="scientific">Rhododendron williamsianum</name>
    <dbReference type="NCBI Taxonomy" id="262921"/>
    <lineage>
        <taxon>Eukaryota</taxon>
        <taxon>Viridiplantae</taxon>
        <taxon>Streptophyta</taxon>
        <taxon>Embryophyta</taxon>
        <taxon>Tracheophyta</taxon>
        <taxon>Spermatophyta</taxon>
        <taxon>Magnoliopsida</taxon>
        <taxon>eudicotyledons</taxon>
        <taxon>Gunneridae</taxon>
        <taxon>Pentapetalae</taxon>
        <taxon>asterids</taxon>
        <taxon>Ericales</taxon>
        <taxon>Ericaceae</taxon>
        <taxon>Ericoideae</taxon>
        <taxon>Rhodoreae</taxon>
        <taxon>Rhododendron</taxon>
    </lineage>
</organism>
<proteinExistence type="predicted"/>
<dbReference type="Proteomes" id="UP000428333">
    <property type="component" value="Linkage Group LG02"/>
</dbReference>
<sequence length="139" mass="15312">MARSMEKPKTLDDVTDKSKPWKVAETQCQLVVMPDSTDEAHKVARLLYRNGCEVLALGCNGALRLWRRYSSKNNQSGMATASVVPQQWQPASGLAMTNDVTGVNLEEVVPCMALSKYSYDYIISACGGEVSLFSLDDMQ</sequence>
<feature type="non-terminal residue" evidence="1">
    <location>
        <position position="139"/>
    </location>
</feature>
<accession>A0A6A4M968</accession>
<evidence type="ECO:0000313" key="1">
    <source>
        <dbReference type="EMBL" id="KAE9465882.1"/>
    </source>
</evidence>
<dbReference type="GO" id="GO:0006355">
    <property type="term" value="P:regulation of DNA-templated transcription"/>
    <property type="evidence" value="ECO:0007669"/>
    <property type="project" value="InterPro"/>
</dbReference>
<dbReference type="PANTHER" id="PTHR44083:SF2">
    <property type="entry name" value="TOPLESS-RELATED PROTEIN 3"/>
    <property type="match status" value="1"/>
</dbReference>
<comment type="caution">
    <text evidence="1">The sequence shown here is derived from an EMBL/GenBank/DDBJ whole genome shotgun (WGS) entry which is preliminary data.</text>
</comment>
<gene>
    <name evidence="1" type="ORF">C3L33_02208</name>
</gene>
<dbReference type="PANTHER" id="PTHR44083">
    <property type="entry name" value="TOPLESS-RELATED PROTEIN 1-RELATED"/>
    <property type="match status" value="1"/>
</dbReference>
<protein>
    <submittedName>
        <fullName evidence="1">Uncharacterized protein</fullName>
    </submittedName>
</protein>
<dbReference type="OrthoDB" id="1850764at2759"/>
<feature type="non-terminal residue" evidence="1">
    <location>
        <position position="1"/>
    </location>
</feature>
<evidence type="ECO:0000313" key="2">
    <source>
        <dbReference type="Proteomes" id="UP000428333"/>
    </source>
</evidence>
<reference evidence="1 2" key="1">
    <citation type="journal article" date="2019" name="Genome Biol. Evol.">
        <title>The Rhododendron genome and chromosomal organization provide insight into shared whole-genome duplications across the heath family (Ericaceae).</title>
        <authorList>
            <person name="Soza V.L."/>
            <person name="Lindsley D."/>
            <person name="Waalkes A."/>
            <person name="Ramage E."/>
            <person name="Patwardhan R.P."/>
            <person name="Burton J.N."/>
            <person name="Adey A."/>
            <person name="Kumar A."/>
            <person name="Qiu R."/>
            <person name="Shendure J."/>
            <person name="Hall B."/>
        </authorList>
    </citation>
    <scope>NUCLEOTIDE SEQUENCE [LARGE SCALE GENOMIC DNA]</scope>
    <source>
        <strain evidence="1">RSF 1966-606</strain>
    </source>
</reference>
<name>A0A6A4M968_9ERIC</name>